<comment type="caution">
    <text evidence="3">The sequence shown here is derived from an EMBL/GenBank/DDBJ whole genome shotgun (WGS) entry which is preliminary data.</text>
</comment>
<sequence length="122" mass="14197">MIALRGATTIENNSITDIKDASIELFSQILKKNNIKLQKIISIEISCTKDITKAYPGKFIREYFKLDKVAIMHFNEMEVEENLKGFIPLCIRFLLLVDEDIDKKEFVYLNNAKKLRIDLLNE</sequence>
<dbReference type="Proteomes" id="UP000019482">
    <property type="component" value="Unassembled WGS sequence"/>
</dbReference>
<evidence type="ECO:0000256" key="1">
    <source>
        <dbReference type="NCBIfam" id="TIGR01796"/>
    </source>
</evidence>
<dbReference type="GO" id="GO:0009073">
    <property type="term" value="P:aromatic amino acid family biosynthetic process"/>
    <property type="evidence" value="ECO:0007669"/>
    <property type="project" value="UniProtKB-UniRule"/>
</dbReference>
<dbReference type="PANTHER" id="PTHR21164:SF0">
    <property type="entry name" value="CHORISMATE MUTASE AROH"/>
    <property type="match status" value="1"/>
</dbReference>
<proteinExistence type="predicted"/>
<keyword evidence="2" id="KW-0028">Amino-acid biosynthesis</keyword>
<name>W6NEL4_CLOTY</name>
<reference evidence="3 4" key="1">
    <citation type="journal article" date="2015" name="Genome Announc.">
        <title>Draft Genome Sequence of Clostridium tyrobutyricum Strain DIVETGP, Isolated from Cow's Milk for Grana Padano Production.</title>
        <authorList>
            <person name="Soggiu A."/>
            <person name="Piras C."/>
            <person name="Gaiarsa S."/>
            <person name="Sassera D."/>
            <person name="Roncada P."/>
            <person name="Bendixen E."/>
            <person name="Brasca M."/>
            <person name="Bonizzi L."/>
        </authorList>
    </citation>
    <scope>NUCLEOTIDE SEQUENCE [LARGE SCALE GENOMIC DNA]</scope>
    <source>
        <strain evidence="3 4">DIVETGP</strain>
    </source>
</reference>
<dbReference type="EMBL" id="CBXI010000007">
    <property type="protein sequence ID" value="CDL90497.1"/>
    <property type="molecule type" value="Genomic_DNA"/>
</dbReference>
<evidence type="ECO:0000256" key="2">
    <source>
        <dbReference type="PROSITE-ProRule" id="PRU00514"/>
    </source>
</evidence>
<dbReference type="Pfam" id="PF07736">
    <property type="entry name" value="CM_1"/>
    <property type="match status" value="1"/>
</dbReference>
<dbReference type="NCBIfam" id="TIGR01796">
    <property type="entry name" value="CM_mono_aroH"/>
    <property type="match status" value="1"/>
</dbReference>
<accession>W6NEL4</accession>
<evidence type="ECO:0000313" key="4">
    <source>
        <dbReference type="Proteomes" id="UP000019482"/>
    </source>
</evidence>
<dbReference type="GO" id="GO:0046417">
    <property type="term" value="P:chorismate metabolic process"/>
    <property type="evidence" value="ECO:0007669"/>
    <property type="project" value="TreeGrafter"/>
</dbReference>
<dbReference type="GO" id="GO:0008652">
    <property type="term" value="P:amino acid biosynthetic process"/>
    <property type="evidence" value="ECO:0007669"/>
    <property type="project" value="UniProtKB-UniRule"/>
</dbReference>
<dbReference type="SUPFAM" id="SSF55298">
    <property type="entry name" value="YjgF-like"/>
    <property type="match status" value="1"/>
</dbReference>
<comment type="catalytic activity">
    <reaction evidence="2">
        <text>chorismate = prephenate</text>
        <dbReference type="Rhea" id="RHEA:13897"/>
        <dbReference type="ChEBI" id="CHEBI:29748"/>
        <dbReference type="ChEBI" id="CHEBI:29934"/>
        <dbReference type="EC" id="5.4.99.5"/>
    </reaction>
</comment>
<dbReference type="Gene3D" id="3.30.1330.40">
    <property type="entry name" value="RutC-like"/>
    <property type="match status" value="1"/>
</dbReference>
<dbReference type="EC" id="5.4.99.5" evidence="1 2"/>
<keyword evidence="2 3" id="KW-0413">Isomerase</keyword>
<keyword evidence="2" id="KW-0057">Aromatic amino acid biosynthesis</keyword>
<evidence type="ECO:0000313" key="3">
    <source>
        <dbReference type="EMBL" id="CDL90497.1"/>
    </source>
</evidence>
<dbReference type="InterPro" id="IPR035959">
    <property type="entry name" value="RutC-like_sf"/>
</dbReference>
<dbReference type="AlphaFoldDB" id="W6NEL4"/>
<dbReference type="RefSeq" id="WP_017753301.1">
    <property type="nucleotide sequence ID" value="NZ_CBXI010000007.1"/>
</dbReference>
<dbReference type="InterPro" id="IPR008243">
    <property type="entry name" value="Chorismate_mutase_AroH"/>
</dbReference>
<organism evidence="3 4">
    <name type="scientific">Clostridium tyrobutyricum DIVETGP</name>
    <dbReference type="NCBI Taxonomy" id="1408889"/>
    <lineage>
        <taxon>Bacteria</taxon>
        <taxon>Bacillati</taxon>
        <taxon>Bacillota</taxon>
        <taxon>Clostridia</taxon>
        <taxon>Eubacteriales</taxon>
        <taxon>Clostridiaceae</taxon>
        <taxon>Clostridium</taxon>
    </lineage>
</organism>
<keyword evidence="4" id="KW-1185">Reference proteome</keyword>
<protein>
    <recommendedName>
        <fullName evidence="1 2">chorismate mutase</fullName>
        <ecNumber evidence="1 2">5.4.99.5</ecNumber>
    </recommendedName>
</protein>
<dbReference type="OrthoDB" id="9802232at2"/>
<gene>
    <name evidence="3" type="ORF">CTDIVETGP_0567</name>
</gene>
<dbReference type="PROSITE" id="PS51167">
    <property type="entry name" value="CHORISMATE_MUT_1"/>
    <property type="match status" value="1"/>
</dbReference>
<dbReference type="GO" id="GO:0004106">
    <property type="term" value="F:chorismate mutase activity"/>
    <property type="evidence" value="ECO:0007669"/>
    <property type="project" value="UniProtKB-UniRule"/>
</dbReference>
<dbReference type="GeneID" id="29419331"/>
<dbReference type="PANTHER" id="PTHR21164">
    <property type="entry name" value="CHORISMATE MUTASE"/>
    <property type="match status" value="1"/>
</dbReference>